<organism evidence="2 3">
    <name type="scientific">Plastorhodobacter daqingensis</name>
    <dbReference type="NCBI Taxonomy" id="1387281"/>
    <lineage>
        <taxon>Bacteria</taxon>
        <taxon>Pseudomonadati</taxon>
        <taxon>Pseudomonadota</taxon>
        <taxon>Alphaproteobacteria</taxon>
        <taxon>Rhodobacterales</taxon>
        <taxon>Paracoccaceae</taxon>
        <taxon>Plastorhodobacter</taxon>
    </lineage>
</organism>
<proteinExistence type="predicted"/>
<sequence length="193" mass="20925">MPPETVAAGGAAGSAAYLLGVFGPAFIEVALARLRWPILPLRQQVVRGNDERSVLGILPVRQWISGNSESANQPDIKRRDTSPQCLNAIHEPEGLVHQLSPVVPQISERELASKGDIANGSARLDIRKCFGEQVSPPFRFHHQLGRQPQLEHGSEFGAPEPSQAWSAEGINVSRAQQVGEVIFAQFAEPGIDQ</sequence>
<keyword evidence="1" id="KW-0472">Membrane</keyword>
<name>A0ABW2UQ14_9RHOB</name>
<keyword evidence="1" id="KW-0812">Transmembrane</keyword>
<dbReference type="RefSeq" id="WP_377406749.1">
    <property type="nucleotide sequence ID" value="NZ_JBHTFQ010000015.1"/>
</dbReference>
<dbReference type="EMBL" id="JBHTFQ010000015">
    <property type="protein sequence ID" value="MFC7706205.1"/>
    <property type="molecule type" value="Genomic_DNA"/>
</dbReference>
<accession>A0ABW2UQ14</accession>
<dbReference type="Proteomes" id="UP001596516">
    <property type="component" value="Unassembled WGS sequence"/>
</dbReference>
<comment type="caution">
    <text evidence="2">The sequence shown here is derived from an EMBL/GenBank/DDBJ whole genome shotgun (WGS) entry which is preliminary data.</text>
</comment>
<evidence type="ECO:0000313" key="3">
    <source>
        <dbReference type="Proteomes" id="UP001596516"/>
    </source>
</evidence>
<feature type="transmembrane region" description="Helical" evidence="1">
    <location>
        <begin position="6"/>
        <end position="32"/>
    </location>
</feature>
<keyword evidence="1" id="KW-1133">Transmembrane helix</keyword>
<evidence type="ECO:0000256" key="1">
    <source>
        <dbReference type="SAM" id="Phobius"/>
    </source>
</evidence>
<keyword evidence="3" id="KW-1185">Reference proteome</keyword>
<gene>
    <name evidence="2" type="ORF">ACFQXB_18690</name>
</gene>
<protein>
    <submittedName>
        <fullName evidence="2">Uncharacterized protein</fullName>
    </submittedName>
</protein>
<reference evidence="3" key="1">
    <citation type="journal article" date="2019" name="Int. J. Syst. Evol. Microbiol.">
        <title>The Global Catalogue of Microorganisms (GCM) 10K type strain sequencing project: providing services to taxonomists for standard genome sequencing and annotation.</title>
        <authorList>
            <consortium name="The Broad Institute Genomics Platform"/>
            <consortium name="The Broad Institute Genome Sequencing Center for Infectious Disease"/>
            <person name="Wu L."/>
            <person name="Ma J."/>
        </authorList>
    </citation>
    <scope>NUCLEOTIDE SEQUENCE [LARGE SCALE GENOMIC DNA]</scope>
    <source>
        <strain evidence="3">CGMCC 1.12750</strain>
    </source>
</reference>
<evidence type="ECO:0000313" key="2">
    <source>
        <dbReference type="EMBL" id="MFC7706205.1"/>
    </source>
</evidence>